<organism evidence="11 13">
    <name type="scientific">Lysinibacillus sphaericus</name>
    <name type="common">Bacillus sphaericus</name>
    <dbReference type="NCBI Taxonomy" id="1421"/>
    <lineage>
        <taxon>Bacteria</taxon>
        <taxon>Bacillati</taxon>
        <taxon>Bacillota</taxon>
        <taxon>Bacilli</taxon>
        <taxon>Bacillales</taxon>
        <taxon>Bacillaceae</taxon>
        <taxon>Lysinibacillus</taxon>
    </lineage>
</organism>
<dbReference type="InterPro" id="IPR032821">
    <property type="entry name" value="PKS_assoc"/>
</dbReference>
<comment type="function">
    <text evidence="2">Involved in some intermediate steps for the synthesis of the antibiotic polyketide bacillaene which is involved in secondary metabolism.</text>
</comment>
<dbReference type="Pfam" id="PF00501">
    <property type="entry name" value="AMP-binding"/>
    <property type="match status" value="1"/>
</dbReference>
<dbReference type="Pfam" id="PF21089">
    <property type="entry name" value="PKS_DH_N"/>
    <property type="match status" value="1"/>
</dbReference>
<dbReference type="InterPro" id="IPR014043">
    <property type="entry name" value="Acyl_transferase_dom"/>
</dbReference>
<dbReference type="InterPro" id="IPR014030">
    <property type="entry name" value="Ketoacyl_synth_N"/>
</dbReference>
<feature type="domain" description="Carrier" evidence="8">
    <location>
        <begin position="2392"/>
        <end position="2467"/>
    </location>
</feature>
<feature type="domain" description="Carrier" evidence="8">
    <location>
        <begin position="576"/>
        <end position="651"/>
    </location>
</feature>
<protein>
    <submittedName>
        <fullName evidence="12">Beta-ketoacyl synthase</fullName>
        <ecNumber evidence="12">2.3.1.41</ecNumber>
    </submittedName>
    <submittedName>
        <fullName evidence="11">Type I polyketide synthase</fullName>
    </submittedName>
</protein>
<feature type="active site" description="Proton donor; for dehydratase activity" evidence="7">
    <location>
        <position position="1776"/>
    </location>
</feature>
<dbReference type="EMBL" id="CP019980">
    <property type="protein sequence ID" value="AVK97848.1"/>
    <property type="molecule type" value="Genomic_DNA"/>
</dbReference>
<evidence type="ECO:0000256" key="4">
    <source>
        <dbReference type="ARBA" id="ARBA00022450"/>
    </source>
</evidence>
<dbReference type="GeneID" id="48277889"/>
<evidence type="ECO:0000313" key="13">
    <source>
        <dbReference type="Proteomes" id="UP000238825"/>
    </source>
</evidence>
<evidence type="ECO:0000256" key="2">
    <source>
        <dbReference type="ARBA" id="ARBA00003299"/>
    </source>
</evidence>
<feature type="region of interest" description="N-terminal hotdog fold" evidence="7">
    <location>
        <begin position="1574"/>
        <end position="1700"/>
    </location>
</feature>
<dbReference type="Pfam" id="PF08659">
    <property type="entry name" value="KR"/>
    <property type="match status" value="1"/>
</dbReference>
<dbReference type="SUPFAM" id="SSF47336">
    <property type="entry name" value="ACP-like"/>
    <property type="match status" value="2"/>
</dbReference>
<dbReference type="PANTHER" id="PTHR43775">
    <property type="entry name" value="FATTY ACID SYNTHASE"/>
    <property type="match status" value="1"/>
</dbReference>
<dbReference type="Gene3D" id="3.10.129.10">
    <property type="entry name" value="Hotdog Thioesterase"/>
    <property type="match status" value="1"/>
</dbReference>
<dbReference type="SMART" id="SM00822">
    <property type="entry name" value="PKS_KR"/>
    <property type="match status" value="1"/>
</dbReference>
<dbReference type="InterPro" id="IPR020807">
    <property type="entry name" value="PKS_DH"/>
</dbReference>
<dbReference type="GO" id="GO:0006633">
    <property type="term" value="P:fatty acid biosynthetic process"/>
    <property type="evidence" value="ECO:0007669"/>
    <property type="project" value="InterPro"/>
</dbReference>
<evidence type="ECO:0000259" key="10">
    <source>
        <dbReference type="PROSITE" id="PS52019"/>
    </source>
</evidence>
<dbReference type="InterPro" id="IPR014031">
    <property type="entry name" value="Ketoacyl_synth_C"/>
</dbReference>
<dbReference type="GO" id="GO:0071770">
    <property type="term" value="P:DIM/DIP cell wall layer assembly"/>
    <property type="evidence" value="ECO:0007669"/>
    <property type="project" value="TreeGrafter"/>
</dbReference>
<evidence type="ECO:0000313" key="12">
    <source>
        <dbReference type="EMBL" id="SUV16223.1"/>
    </source>
</evidence>
<dbReference type="InterPro" id="IPR018201">
    <property type="entry name" value="Ketoacyl_synth_AS"/>
</dbReference>
<dbReference type="SUPFAM" id="SSF55048">
    <property type="entry name" value="Probable ACP-binding domain of malonyl-CoA ACP transacylase"/>
    <property type="match status" value="1"/>
</dbReference>
<dbReference type="SUPFAM" id="SSF53901">
    <property type="entry name" value="Thiolase-like"/>
    <property type="match status" value="1"/>
</dbReference>
<dbReference type="SMART" id="SM00827">
    <property type="entry name" value="PKS_AT"/>
    <property type="match status" value="1"/>
</dbReference>
<name>A0A2S0K3D7_LYSSH</name>
<dbReference type="InterPro" id="IPR009081">
    <property type="entry name" value="PP-bd_ACP"/>
</dbReference>
<dbReference type="PANTHER" id="PTHR43775:SF37">
    <property type="entry name" value="SI:DKEY-61P9.11"/>
    <property type="match status" value="1"/>
</dbReference>
<dbReference type="GO" id="GO:0004312">
    <property type="term" value="F:fatty acid synthase activity"/>
    <property type="evidence" value="ECO:0007669"/>
    <property type="project" value="TreeGrafter"/>
</dbReference>
<dbReference type="SUPFAM" id="SSF56801">
    <property type="entry name" value="Acetyl-CoA synthetase-like"/>
    <property type="match status" value="1"/>
</dbReference>
<dbReference type="InterPro" id="IPR001227">
    <property type="entry name" value="Ac_transferase_dom_sf"/>
</dbReference>
<dbReference type="InterPro" id="IPR020806">
    <property type="entry name" value="PKS_PP-bd"/>
</dbReference>
<evidence type="ECO:0000313" key="11">
    <source>
        <dbReference type="EMBL" id="AVK97848.1"/>
    </source>
</evidence>
<dbReference type="Gene3D" id="3.30.70.3290">
    <property type="match status" value="1"/>
</dbReference>
<keyword evidence="4" id="KW-0596">Phosphopantetheine</keyword>
<dbReference type="Pfam" id="PF00550">
    <property type="entry name" value="PP-binding"/>
    <property type="match status" value="1"/>
</dbReference>
<proteinExistence type="predicted"/>
<dbReference type="Pfam" id="PF14765">
    <property type="entry name" value="PS-DH"/>
    <property type="match status" value="1"/>
</dbReference>
<keyword evidence="12" id="KW-0012">Acyltransferase</keyword>
<dbReference type="RefSeq" id="WP_024361548.1">
    <property type="nucleotide sequence ID" value="NZ_BJNS01000011.1"/>
</dbReference>
<dbReference type="Pfam" id="PF00109">
    <property type="entry name" value="ketoacyl-synt"/>
    <property type="match status" value="1"/>
</dbReference>
<evidence type="ECO:0000313" key="14">
    <source>
        <dbReference type="Proteomes" id="UP000255295"/>
    </source>
</evidence>
<dbReference type="InterPro" id="IPR036736">
    <property type="entry name" value="ACP-like_sf"/>
</dbReference>
<evidence type="ECO:0000256" key="5">
    <source>
        <dbReference type="ARBA" id="ARBA00022553"/>
    </source>
</evidence>
<dbReference type="InterPro" id="IPR000873">
    <property type="entry name" value="AMP-dep_synth/lig_dom"/>
</dbReference>
<dbReference type="FunFam" id="3.40.47.10:FF:000019">
    <property type="entry name" value="Polyketide synthase type I"/>
    <property type="match status" value="1"/>
</dbReference>
<evidence type="ECO:0000256" key="7">
    <source>
        <dbReference type="PROSITE-ProRule" id="PRU01363"/>
    </source>
</evidence>
<dbReference type="Proteomes" id="UP000255295">
    <property type="component" value="Unassembled WGS sequence"/>
</dbReference>
<dbReference type="InterPro" id="IPR057326">
    <property type="entry name" value="KR_dom"/>
</dbReference>
<gene>
    <name evidence="11" type="ORF">LS41612_16950</name>
    <name evidence="12" type="ORF">NCTC10338_01300</name>
</gene>
<dbReference type="Pfam" id="PF00698">
    <property type="entry name" value="Acyl_transf_1"/>
    <property type="match status" value="1"/>
</dbReference>
<dbReference type="Proteomes" id="UP000238825">
    <property type="component" value="Chromosome"/>
</dbReference>
<keyword evidence="6 12" id="KW-0808">Transferase</keyword>
<dbReference type="Gene3D" id="3.40.50.12780">
    <property type="entry name" value="N-terminal domain of ligase-like"/>
    <property type="match status" value="1"/>
</dbReference>
<dbReference type="Gene3D" id="3.40.50.720">
    <property type="entry name" value="NAD(P)-binding Rossmann-like Domain"/>
    <property type="match status" value="1"/>
</dbReference>
<dbReference type="GO" id="GO:0031177">
    <property type="term" value="F:phosphopantetheine binding"/>
    <property type="evidence" value="ECO:0007669"/>
    <property type="project" value="InterPro"/>
</dbReference>
<dbReference type="InterPro" id="IPR049552">
    <property type="entry name" value="PKS_DH_N"/>
</dbReference>
<evidence type="ECO:0000256" key="3">
    <source>
        <dbReference type="ARBA" id="ARBA00004789"/>
    </source>
</evidence>
<dbReference type="InterPro" id="IPR020845">
    <property type="entry name" value="AMP-binding_CS"/>
</dbReference>
<dbReference type="PROSITE" id="PS50075">
    <property type="entry name" value="CARRIER"/>
    <property type="match status" value="2"/>
</dbReference>
<accession>A0A2S0K3D7</accession>
<dbReference type="Pfam" id="PF02801">
    <property type="entry name" value="Ketoacyl-synt_C"/>
    <property type="match status" value="1"/>
</dbReference>
<dbReference type="GO" id="GO:0005737">
    <property type="term" value="C:cytoplasm"/>
    <property type="evidence" value="ECO:0007669"/>
    <property type="project" value="TreeGrafter"/>
</dbReference>
<evidence type="ECO:0000256" key="6">
    <source>
        <dbReference type="ARBA" id="ARBA00022679"/>
    </source>
</evidence>
<evidence type="ECO:0000259" key="8">
    <source>
        <dbReference type="PROSITE" id="PS50075"/>
    </source>
</evidence>
<dbReference type="InterPro" id="IPR049551">
    <property type="entry name" value="PKS_DH_C"/>
</dbReference>
<dbReference type="CDD" id="cd08955">
    <property type="entry name" value="KR_2_FAS_SDR_x"/>
    <property type="match status" value="1"/>
</dbReference>
<evidence type="ECO:0000259" key="9">
    <source>
        <dbReference type="PROSITE" id="PS52004"/>
    </source>
</evidence>
<dbReference type="InterPro" id="IPR045851">
    <property type="entry name" value="AMP-bd_C_sf"/>
</dbReference>
<dbReference type="CDD" id="cd00833">
    <property type="entry name" value="PKS"/>
    <property type="match status" value="1"/>
</dbReference>
<evidence type="ECO:0000256" key="1">
    <source>
        <dbReference type="ARBA" id="ARBA00001957"/>
    </source>
</evidence>
<feature type="domain" description="Ketosynthase family 3 (KS3)" evidence="9">
    <location>
        <begin position="670"/>
        <end position="1098"/>
    </location>
</feature>
<dbReference type="InterPro" id="IPR020841">
    <property type="entry name" value="PKS_Beta-ketoAc_synthase_dom"/>
</dbReference>
<comment type="cofactor">
    <cofactor evidence="1">
        <name>pantetheine 4'-phosphate</name>
        <dbReference type="ChEBI" id="CHEBI:47942"/>
    </cofactor>
</comment>
<dbReference type="InterPro" id="IPR013968">
    <property type="entry name" value="PKS_KR"/>
</dbReference>
<dbReference type="Gene3D" id="3.10.129.120">
    <property type="match status" value="1"/>
</dbReference>
<dbReference type="PROSITE" id="PS00455">
    <property type="entry name" value="AMP_BINDING"/>
    <property type="match status" value="1"/>
</dbReference>
<keyword evidence="5" id="KW-0597">Phosphoprotein</keyword>
<dbReference type="InterPro" id="IPR016035">
    <property type="entry name" value="Acyl_Trfase/lysoPLipase"/>
</dbReference>
<dbReference type="GO" id="GO:0004315">
    <property type="term" value="F:3-oxoacyl-[acyl-carrier-protein] synthase activity"/>
    <property type="evidence" value="ECO:0007669"/>
    <property type="project" value="UniProtKB-EC"/>
</dbReference>
<dbReference type="Gene3D" id="3.40.366.10">
    <property type="entry name" value="Malonyl-Coenzyme A Acyl Carrier Protein, domain 2"/>
    <property type="match status" value="1"/>
</dbReference>
<dbReference type="InterPro" id="IPR016036">
    <property type="entry name" value="Malonyl_transacylase_ACP-bd"/>
</dbReference>
<dbReference type="InterPro" id="IPR050091">
    <property type="entry name" value="PKS_NRPS_Biosynth_Enz"/>
</dbReference>
<dbReference type="Gene3D" id="3.30.300.30">
    <property type="match status" value="1"/>
</dbReference>
<sequence>MKKTDDILGALKKLSKTDKGITIVLSKEDKKFISYRELWNRSFYVSEIFKKQGVSRNAEVIIRCENLELFLYSFWACAIGGYIAVPIDASKNSNVDSLLTHVLEKSVHPIIVSDSEQDKDKGKVLCLQDFYTEILKCPNNLNVEYQTSPEDILYILYSSGTTGTPKGVMISKSNVAANVYGFVKHYAIDENDKFLSWTPLTHCYGLVIFHLVPLMAGADQCLLSTKLYMNQPLIWAETINEYRATRIGSLPFALKHFNNVYMNSEKNFKWDLSCVDSMFLGGESVSQALYKEFCNEVNAYGFSIDKVYPLYGLTEATIMLTANRLGKHARTFEITNDKLVIGDKVQCRELADGETADNVFLEMGTPLETVQLSIRDDNFQELPEGHLGQICASGPCITAGYYQDSEATDKVFFEEKWLCTGDIGFIQDNNLIIIGREKELVVANGKKVSCAQIEELINKHLHNTKHQQCAVCNGTKQENDNEKVIVFIKTQMDFENNKDIEEFKDFKNDIISMVFEKMGLTISEVVPVEDIPKTNSGKAFRRGLTEKYNAGTYETILNNLNYSKKSQMVNTEKTRYSRNSIAKKIVTYIESRFDVKVLAHDIPFSEYGIVSINIPSFIENLNKEFNVNILVADIFKYFTIYDLSEHIYSLVNLEEKQRSLGNMNEEQHMQDKIAIVGMSCRFPGGANSIDEYWNLLVNGVDGVCDVPENRWEIEKYYDEDKTVPGKMYCKKGGFLNINIDEFDAGFFNISPKEAAALDPQQRMLLELTWEAFENANMDITKYNGSNTGVYVGMSNNEYNLAQLYSGELSTIGAYALTGSCMSTACGRVSYTFGFEGPCITVDTACSSTLSALHLACTAMQAGEADMQIVAGVNLMESPTTNIGFSKLQATSVDGHSKAFDEAANGYGRGEGGGVLILKKLSDAIKDQDEILGIIRGTGINQDGKSNGLTAPNGEAQEKLIEKTLMHASMDPHDVDFVEMHGTGTKLGDPIEVHAVGATYGKNRSKNNLLKIGSVKSNIGHLEAAAGVASIIKVLLSMKHNMIPANLHFHTPNPFIDWEGANVEVISEHASWKKEDGLRAAAINGFGFGGSNAHTIIEEYKNEDFGKNETNIQDGIDYILKISAKSKKSLNELIEQYYNLIANSSDNELEDIIYTANLGRADLEYRFAVCGSNRKMIAERLESYLKDGYAEGVFENIDKHQLMQKDRKVVFMFTGQGSQYLNMGKLLYDSNAVFKQAFDTCDRLFKPYLLKSIADLIYGENAEEQVIEKTVYAQPLIFAVEYALYKLWESYGVKPEVVMGHSIGEYPAAVVAGIMTLEDAIKLVSIRGRLMDAAPGKGKMATVFADKAKVQKLLTGFQETVCIAAHNAEETCVISGMAEDIEKVVEKAKMEGMRVQELKVSHAFHSMLMEPILDDFHLIAKELDYKESKVKFVSSLYAKELEEGQILDGDYWTSHIREKVDFFGAVTSIDKKENYLLLEVGSNRVLAALCKLIFEDERVIASTLNMKKEDKVQLANEIALLYVTGVDVDWSNITFAGKTNWNKVKLPNYPYEKNKYWMDLKYDRASESINAEDYHNILGQRIDLPSMSDAVVFQRKFTALEPYFMREHVIFKTAISPAAAHMAMILSAVKEIGNAKSCVLSKVDFRVPLAATDDEEKQVQICLEKEDNDYKFNIVSRDFNSKYDKWLMHAKGNVCMQDEYEFSEMTANMDDYKRLSYEENIENSIYYFMSKSGFELGEGFQRIKRISYGEDECVCVVEPLKTIPYFKDYVLYPGTIDSIFQTGIALVLEKLKERTNVNEDGNKTVIPYYLEKLTFNYRESDQLWCYSKSTVKNDITYADVIVYNEKGEVLMKIDNLMAKITESESLLQEMSSANKLYYHTDWVQTDAIRKLEELPVNKQYLLIADEAIAAASLKENMEKHHLNTICVLHGDEFLKKNTHDYTINQDNKEEWSKLLADVCKDSGKKNLNIIYCTTKDSVPNLANNKVNYRAIKALHYLVQVMNEEGYTQGSKIKIVTKDVQKLRHEKKLNLSGSMVWGLAKVMSIEYPEIFGGIIDTDEITFYENSDFIHEVLGDSVQEVCFRENERYVGRLIAHADYLKKGLEKNKKIVLKEEASYLITGGTGALGLAYAEQLVNAGAKNLILISRREPSEHAKVAIQKLIDKAVQVKIVHADVCNDESLIKALDDIQFTMPPIRGVVHAAGVLNDKMLIDLNWEDFEKVMNPKVVGTLNVFNAIDKETLDFFMMLSSITSVIGNMGQGNYAAANHFMNSFATYMNMNKLPGYTFCWGPWNESGMAADNDAISSTMARMGMKTFSKGQGQSIINDFMDQPYENLVIADIEWNTLVKSLETAAGKTEFLSKLVSEKDLHVDIVQDEKDNFLETLMSLSGEGQNELLIEKLQSICGKIMGFDHNQVLSIDKAFQEQGADSLMIFSMRTAINKLLGIDVNVSVFFNYPTIVKLSDYLLSEVLILENENMGELEEQSENIDDLLSEIDKLTI</sequence>
<reference evidence="12 14" key="2">
    <citation type="submission" date="2018-06" db="EMBL/GenBank/DDBJ databases">
        <authorList>
            <consortium name="Pathogen Informatics"/>
            <person name="Doyle S."/>
        </authorList>
    </citation>
    <scope>NUCLEOTIDE SEQUENCE [LARGE SCALE GENOMIC DNA]</scope>
    <source>
        <strain evidence="12 14">NCTC10338</strain>
    </source>
</reference>
<dbReference type="PROSITE" id="PS00606">
    <property type="entry name" value="KS3_1"/>
    <property type="match status" value="1"/>
</dbReference>
<dbReference type="InterPro" id="IPR049900">
    <property type="entry name" value="PKS_mFAS_DH"/>
</dbReference>
<dbReference type="PROSITE" id="PS52004">
    <property type="entry name" value="KS3_2"/>
    <property type="match status" value="1"/>
</dbReference>
<feature type="region of interest" description="C-terminal hotdog fold" evidence="7">
    <location>
        <begin position="1716"/>
        <end position="1866"/>
    </location>
</feature>
<dbReference type="SMART" id="SM00823">
    <property type="entry name" value="PKS_PP"/>
    <property type="match status" value="1"/>
</dbReference>
<feature type="active site" description="Proton acceptor; for dehydratase activity" evidence="7">
    <location>
        <position position="1607"/>
    </location>
</feature>
<dbReference type="InterPro" id="IPR036291">
    <property type="entry name" value="NAD(P)-bd_dom_sf"/>
</dbReference>
<dbReference type="Gene3D" id="1.10.1200.10">
    <property type="entry name" value="ACP-like"/>
    <property type="match status" value="2"/>
</dbReference>
<dbReference type="GO" id="GO:0005886">
    <property type="term" value="C:plasma membrane"/>
    <property type="evidence" value="ECO:0007669"/>
    <property type="project" value="TreeGrafter"/>
</dbReference>
<dbReference type="SMART" id="SM00825">
    <property type="entry name" value="PKS_KS"/>
    <property type="match status" value="1"/>
</dbReference>
<feature type="domain" description="PKS/mFAS DH" evidence="10">
    <location>
        <begin position="1574"/>
        <end position="1866"/>
    </location>
</feature>
<dbReference type="EC" id="2.3.1.41" evidence="12"/>
<dbReference type="EMBL" id="UFSZ01000001">
    <property type="protein sequence ID" value="SUV16223.1"/>
    <property type="molecule type" value="Genomic_DNA"/>
</dbReference>
<comment type="pathway">
    <text evidence="3">Antibiotic biosynthesis; bacillaene biosynthesis.</text>
</comment>
<reference evidence="11 13" key="1">
    <citation type="submission" date="2017-03" db="EMBL/GenBank/DDBJ databases">
        <title>The whole genome sequencing and assembly of Lysinibacillus sphaericus DSM 28T strain.</title>
        <authorList>
            <person name="Lee Y.-J."/>
            <person name="Yi H."/>
            <person name="Bahn Y.-S."/>
            <person name="Kim J.F."/>
            <person name="Lee D.-W."/>
        </authorList>
    </citation>
    <scope>NUCLEOTIDE SEQUENCE [LARGE SCALE GENOMIC DNA]</scope>
    <source>
        <strain evidence="11 13">DSM 28</strain>
    </source>
</reference>
<dbReference type="Pfam" id="PF16197">
    <property type="entry name" value="KAsynt_C_assoc"/>
    <property type="match status" value="1"/>
</dbReference>
<dbReference type="PROSITE" id="PS52019">
    <property type="entry name" value="PKS_MFAS_DH"/>
    <property type="match status" value="1"/>
</dbReference>
<dbReference type="SUPFAM" id="SSF51735">
    <property type="entry name" value="NAD(P)-binding Rossmann-fold domains"/>
    <property type="match status" value="2"/>
</dbReference>
<dbReference type="InterPro" id="IPR016039">
    <property type="entry name" value="Thiolase-like"/>
</dbReference>
<dbReference type="Gene3D" id="3.40.47.10">
    <property type="match status" value="1"/>
</dbReference>
<dbReference type="SUPFAM" id="SSF52151">
    <property type="entry name" value="FabD/lysophospholipase-like"/>
    <property type="match status" value="1"/>
</dbReference>
<dbReference type="SMART" id="SM00826">
    <property type="entry name" value="PKS_DH"/>
    <property type="match status" value="1"/>
</dbReference>
<dbReference type="InterPro" id="IPR042099">
    <property type="entry name" value="ANL_N_sf"/>
</dbReference>